<dbReference type="Pfam" id="PF00459">
    <property type="entry name" value="Inositol_P"/>
    <property type="match status" value="1"/>
</dbReference>
<feature type="binding site" evidence="5">
    <location>
        <position position="121"/>
    </location>
    <ligand>
        <name>Mg(2+)</name>
        <dbReference type="ChEBI" id="CHEBI:18420"/>
        <label>1</label>
        <note>catalytic</note>
    </ligand>
</feature>
<dbReference type="PANTHER" id="PTHR20854:SF4">
    <property type="entry name" value="INOSITOL-1-MONOPHOSPHATASE-RELATED"/>
    <property type="match status" value="1"/>
</dbReference>
<dbReference type="GO" id="GO:0046872">
    <property type="term" value="F:metal ion binding"/>
    <property type="evidence" value="ECO:0007669"/>
    <property type="project" value="UniProtKB-KW"/>
</dbReference>
<comment type="catalytic activity">
    <reaction evidence="1">
        <text>a myo-inositol phosphate + H2O = myo-inositol + phosphate</text>
        <dbReference type="Rhea" id="RHEA:24056"/>
        <dbReference type="ChEBI" id="CHEBI:15377"/>
        <dbReference type="ChEBI" id="CHEBI:17268"/>
        <dbReference type="ChEBI" id="CHEBI:43474"/>
        <dbReference type="ChEBI" id="CHEBI:84139"/>
        <dbReference type="EC" id="3.1.3.25"/>
    </reaction>
</comment>
<feature type="region of interest" description="Disordered" evidence="6">
    <location>
        <begin position="93"/>
        <end position="112"/>
    </location>
</feature>
<comment type="caution">
    <text evidence="7">The sequence shown here is derived from an EMBL/GenBank/DDBJ whole genome shotgun (WGS) entry which is preliminary data.</text>
</comment>
<protein>
    <recommendedName>
        <fullName evidence="2">inositol-phosphate phosphatase</fullName>
        <ecNumber evidence="2">3.1.3.25</ecNumber>
    </recommendedName>
</protein>
<evidence type="ECO:0000256" key="5">
    <source>
        <dbReference type="PIRSR" id="PIRSR600760-2"/>
    </source>
</evidence>
<dbReference type="Gene3D" id="3.30.540.10">
    <property type="entry name" value="Fructose-1,6-Bisphosphatase, subunit A, domain 1"/>
    <property type="match status" value="1"/>
</dbReference>
<keyword evidence="4 5" id="KW-0460">Magnesium</keyword>
<dbReference type="PANTHER" id="PTHR20854">
    <property type="entry name" value="INOSITOL MONOPHOSPHATASE"/>
    <property type="match status" value="1"/>
</dbReference>
<organism evidence="7 8">
    <name type="scientific">Prauserella sediminis</name>
    <dbReference type="NCBI Taxonomy" id="577680"/>
    <lineage>
        <taxon>Bacteria</taxon>
        <taxon>Bacillati</taxon>
        <taxon>Actinomycetota</taxon>
        <taxon>Actinomycetes</taxon>
        <taxon>Pseudonocardiales</taxon>
        <taxon>Pseudonocardiaceae</taxon>
        <taxon>Prauserella</taxon>
        <taxon>Prauserella salsuginis group</taxon>
    </lineage>
</organism>
<dbReference type="PROSITE" id="PS00630">
    <property type="entry name" value="IMP_2"/>
    <property type="match status" value="1"/>
</dbReference>
<dbReference type="Proteomes" id="UP000564573">
    <property type="component" value="Unassembled WGS sequence"/>
</dbReference>
<dbReference type="GO" id="GO:0006020">
    <property type="term" value="P:inositol metabolic process"/>
    <property type="evidence" value="ECO:0007669"/>
    <property type="project" value="TreeGrafter"/>
</dbReference>
<keyword evidence="8" id="KW-1185">Reference proteome</keyword>
<dbReference type="EMBL" id="JACIBS010000002">
    <property type="protein sequence ID" value="MBB3664953.1"/>
    <property type="molecule type" value="Genomic_DNA"/>
</dbReference>
<dbReference type="GO" id="GO:0008934">
    <property type="term" value="F:inositol monophosphate 1-phosphatase activity"/>
    <property type="evidence" value="ECO:0007669"/>
    <property type="project" value="TreeGrafter"/>
</dbReference>
<dbReference type="SUPFAM" id="SSF56655">
    <property type="entry name" value="Carbohydrate phosphatase"/>
    <property type="match status" value="1"/>
</dbReference>
<feature type="binding site" evidence="5">
    <location>
        <position position="123"/>
    </location>
    <ligand>
        <name>Mg(2+)</name>
        <dbReference type="ChEBI" id="CHEBI:18420"/>
        <label>1</label>
        <note>catalytic</note>
    </ligand>
</feature>
<comment type="cofactor">
    <cofactor evidence="5">
        <name>Mg(2+)</name>
        <dbReference type="ChEBI" id="CHEBI:18420"/>
    </cofactor>
</comment>
<name>A0A839XWW0_9PSEU</name>
<reference evidence="7 8" key="1">
    <citation type="submission" date="2020-08" db="EMBL/GenBank/DDBJ databases">
        <title>Sequencing the genomes of 1000 actinobacteria strains.</title>
        <authorList>
            <person name="Klenk H.-P."/>
        </authorList>
    </citation>
    <scope>NUCLEOTIDE SEQUENCE [LARGE SCALE GENOMIC DNA]</scope>
    <source>
        <strain evidence="7 8">DSM 45267</strain>
    </source>
</reference>
<evidence type="ECO:0000256" key="2">
    <source>
        <dbReference type="ARBA" id="ARBA00013106"/>
    </source>
</evidence>
<feature type="binding site" evidence="5">
    <location>
        <position position="248"/>
    </location>
    <ligand>
        <name>Mg(2+)</name>
        <dbReference type="ChEBI" id="CHEBI:18420"/>
        <label>1</label>
        <note>catalytic</note>
    </ligand>
</feature>
<feature type="binding site" evidence="5">
    <location>
        <position position="124"/>
    </location>
    <ligand>
        <name>Mg(2+)</name>
        <dbReference type="ChEBI" id="CHEBI:18420"/>
        <label>1</label>
        <note>catalytic</note>
    </ligand>
</feature>
<dbReference type="InterPro" id="IPR020550">
    <property type="entry name" value="Inositol_monophosphatase_CS"/>
</dbReference>
<dbReference type="Gene3D" id="3.40.190.80">
    <property type="match status" value="1"/>
</dbReference>
<gene>
    <name evidence="7" type="ORF">FB384_003904</name>
</gene>
<feature type="compositionally biased region" description="Low complexity" evidence="6">
    <location>
        <begin position="16"/>
        <end position="25"/>
    </location>
</feature>
<dbReference type="GO" id="GO:0046854">
    <property type="term" value="P:phosphatidylinositol phosphate biosynthetic process"/>
    <property type="evidence" value="ECO:0007669"/>
    <property type="project" value="InterPro"/>
</dbReference>
<dbReference type="EC" id="3.1.3.25" evidence="2"/>
<evidence type="ECO:0000313" key="7">
    <source>
        <dbReference type="EMBL" id="MBB3664953.1"/>
    </source>
</evidence>
<proteinExistence type="predicted"/>
<evidence type="ECO:0000313" key="8">
    <source>
        <dbReference type="Proteomes" id="UP000564573"/>
    </source>
</evidence>
<dbReference type="GO" id="GO:0007165">
    <property type="term" value="P:signal transduction"/>
    <property type="evidence" value="ECO:0007669"/>
    <property type="project" value="TreeGrafter"/>
</dbReference>
<dbReference type="AlphaFoldDB" id="A0A839XWW0"/>
<evidence type="ECO:0000256" key="3">
    <source>
        <dbReference type="ARBA" id="ARBA00022723"/>
    </source>
</evidence>
<keyword evidence="3 5" id="KW-0479">Metal-binding</keyword>
<evidence type="ECO:0000256" key="4">
    <source>
        <dbReference type="ARBA" id="ARBA00022842"/>
    </source>
</evidence>
<dbReference type="PRINTS" id="PR00377">
    <property type="entry name" value="IMPHPHTASES"/>
</dbReference>
<dbReference type="InterPro" id="IPR000760">
    <property type="entry name" value="Inositol_monophosphatase-like"/>
</dbReference>
<evidence type="ECO:0000256" key="1">
    <source>
        <dbReference type="ARBA" id="ARBA00001033"/>
    </source>
</evidence>
<sequence length="300" mass="30715">MDTIEPESGTPAPNRSATSGSADGAASPYVDLVEVAERVAVEAAAFVAAERESMLDGAGVDVQTKTSRTDVVTAVDVASEKLIRARLAQLRPGEPVLGEEGGGGQDGDGRAGDGDVTWVADPIDGTVNFLYGLPDFAVSVGAQIDGVSVAGAVVEPVSGRRWTAVRGGGAWLDGRRLTVSRPAGLDMALIGTGFNYVTERRKRQAAMIAALLGRVRDIRRGGSASLDLCHVAAGWLDGYAEHGLARWDWAAGALLAEEAGAVVALPGQDPELGTDGTMAAAPAIAEPLRASLIECGMGGI</sequence>
<keyword evidence="7" id="KW-0378">Hydrolase</keyword>
<feature type="region of interest" description="Disordered" evidence="6">
    <location>
        <begin position="1"/>
        <end position="25"/>
    </location>
</feature>
<feature type="binding site" evidence="5">
    <location>
        <position position="99"/>
    </location>
    <ligand>
        <name>Mg(2+)</name>
        <dbReference type="ChEBI" id="CHEBI:18420"/>
        <label>1</label>
        <note>catalytic</note>
    </ligand>
</feature>
<evidence type="ECO:0000256" key="6">
    <source>
        <dbReference type="SAM" id="MobiDB-lite"/>
    </source>
</evidence>
<accession>A0A839XWW0</accession>